<name>A0A4P7XCF4_9ALTE</name>
<sequence>MIISADQLSHDALEALVDEYCLREHGVNETEDPLGPRKLEVHRQLEQGKLLILYTPNNPNQVATLVPREKLSAKELGDGDA</sequence>
<dbReference type="AlphaFoldDB" id="A0A4P7XCF4"/>
<dbReference type="RefSeq" id="WP_136545805.1">
    <property type="nucleotide sequence ID" value="NZ_CP031093.1"/>
</dbReference>
<evidence type="ECO:0000313" key="3">
    <source>
        <dbReference type="Proteomes" id="UP000298049"/>
    </source>
</evidence>
<dbReference type="InterPro" id="IPR036685">
    <property type="entry name" value="YehU-like_sf"/>
</dbReference>
<organism evidence="2 3">
    <name type="scientific">Hydrocarboniclastica marina</name>
    <dbReference type="NCBI Taxonomy" id="2259620"/>
    <lineage>
        <taxon>Bacteria</taxon>
        <taxon>Pseudomonadati</taxon>
        <taxon>Pseudomonadota</taxon>
        <taxon>Gammaproteobacteria</taxon>
        <taxon>Alteromonadales</taxon>
        <taxon>Alteromonadaceae</taxon>
        <taxon>Hydrocarboniclastica</taxon>
    </lineage>
</organism>
<dbReference type="InterPro" id="IPR010648">
    <property type="entry name" value="UPF0270"/>
</dbReference>
<accession>A0A4P7XCF4</accession>
<dbReference type="OrthoDB" id="6369268at2"/>
<protein>
    <recommendedName>
        <fullName evidence="4">YheU family protein</fullName>
    </recommendedName>
</protein>
<dbReference type="Gene3D" id="1.10.10.610">
    <property type="entry name" value="YehU-like"/>
    <property type="match status" value="1"/>
</dbReference>
<reference evidence="2 3" key="1">
    <citation type="submission" date="2018-07" db="EMBL/GenBank/DDBJ databases">
        <title>Marsedoiliclastica nanhaica gen. nov. sp. nov., a novel marine hydrocarbonoclastic bacterium isolated from an in-situ enriched hydrocarbon-degrading consortium in deep-sea sediment.</title>
        <authorList>
            <person name="Dong C."/>
            <person name="Ma T."/>
            <person name="Liu R."/>
            <person name="Shao Z."/>
        </authorList>
    </citation>
    <scope>NUCLEOTIDE SEQUENCE [LARGE SCALE GENOMIC DNA]</scope>
    <source>
        <strain evidence="3">soil36-7</strain>
    </source>
</reference>
<evidence type="ECO:0000256" key="1">
    <source>
        <dbReference type="ARBA" id="ARBA00006450"/>
    </source>
</evidence>
<dbReference type="KEGG" id="hmi:soil367_00285"/>
<dbReference type="SUPFAM" id="SSF118001">
    <property type="entry name" value="YehU-like"/>
    <property type="match status" value="1"/>
</dbReference>
<keyword evidence="3" id="KW-1185">Reference proteome</keyword>
<dbReference type="Pfam" id="PF06794">
    <property type="entry name" value="UPF0270"/>
    <property type="match status" value="1"/>
</dbReference>
<dbReference type="Proteomes" id="UP000298049">
    <property type="component" value="Chromosome"/>
</dbReference>
<dbReference type="EMBL" id="CP031093">
    <property type="protein sequence ID" value="QCF24518.1"/>
    <property type="molecule type" value="Genomic_DNA"/>
</dbReference>
<evidence type="ECO:0000313" key="2">
    <source>
        <dbReference type="EMBL" id="QCF24518.1"/>
    </source>
</evidence>
<comment type="similarity">
    <text evidence="1">Belongs to the UPF0270 family.</text>
</comment>
<gene>
    <name evidence="2" type="ORF">soil367_00285</name>
</gene>
<proteinExistence type="inferred from homology"/>
<evidence type="ECO:0008006" key="4">
    <source>
        <dbReference type="Google" id="ProtNLM"/>
    </source>
</evidence>